<evidence type="ECO:0000256" key="6">
    <source>
        <dbReference type="ARBA" id="ARBA00012060"/>
    </source>
</evidence>
<proteinExistence type="inferred from homology"/>
<protein>
    <recommendedName>
        <fullName evidence="6 8">3-dehydroquinate dehydratase</fullName>
        <shortName evidence="8">3-dehydroquinase</shortName>
        <ecNumber evidence="6 8">4.2.1.10</ecNumber>
    </recommendedName>
    <alternativeName>
        <fullName evidence="8">Type II DHQase</fullName>
    </alternativeName>
</protein>
<dbReference type="NCBIfam" id="NF003804">
    <property type="entry name" value="PRK05395.1-1"/>
    <property type="match status" value="1"/>
</dbReference>
<evidence type="ECO:0000256" key="8">
    <source>
        <dbReference type="HAMAP-Rule" id="MF_00169"/>
    </source>
</evidence>
<feature type="binding site" evidence="8 10">
    <location>
        <position position="100"/>
    </location>
    <ligand>
        <name>substrate</name>
    </ligand>
</feature>
<dbReference type="SUPFAM" id="SSF52304">
    <property type="entry name" value="Type II 3-dehydroquinate dehydratase"/>
    <property type="match status" value="1"/>
</dbReference>
<dbReference type="Proteomes" id="UP000199771">
    <property type="component" value="Unassembled WGS sequence"/>
</dbReference>
<name>A0A1I2J2I6_9GAMM</name>
<dbReference type="EMBL" id="FOOC01000005">
    <property type="protein sequence ID" value="SFF48210.1"/>
    <property type="molecule type" value="Genomic_DNA"/>
</dbReference>
<gene>
    <name evidence="8" type="primary">aroQ</name>
    <name evidence="12" type="ORF">SAMN04488120_105116</name>
</gene>
<dbReference type="InterPro" id="IPR018509">
    <property type="entry name" value="DHquinase_II_CS"/>
</dbReference>
<dbReference type="Pfam" id="PF01220">
    <property type="entry name" value="DHquinase_II"/>
    <property type="match status" value="1"/>
</dbReference>
<sequence length="162" mass="17654">MHNAGKPHPSRSLSHLLLLNGPNLNLLGTREPGLYGRCTLAEIEQALCAQAQELGHRLTCFQSNHEGELVDRVQQARSEDVAFILINPGAYTHTSVALRDALLAVAIPFIEIHVSNVYARESFRRHSYLSDIASGIIIGCGPLGYRLALLAAHERLATASHS</sequence>
<organism evidence="12 13">
    <name type="scientific">Fontimonas thermophila</name>
    <dbReference type="NCBI Taxonomy" id="1076937"/>
    <lineage>
        <taxon>Bacteria</taxon>
        <taxon>Pseudomonadati</taxon>
        <taxon>Pseudomonadota</taxon>
        <taxon>Gammaproteobacteria</taxon>
        <taxon>Nevskiales</taxon>
        <taxon>Nevskiaceae</taxon>
        <taxon>Fontimonas</taxon>
    </lineage>
</organism>
<dbReference type="NCBIfam" id="NF003805">
    <property type="entry name" value="PRK05395.1-2"/>
    <property type="match status" value="1"/>
</dbReference>
<feature type="active site" description="Proton acceptor" evidence="8 9">
    <location>
        <position position="35"/>
    </location>
</feature>
<dbReference type="Gene3D" id="3.40.50.9100">
    <property type="entry name" value="Dehydroquinase, class II"/>
    <property type="match status" value="1"/>
</dbReference>
<dbReference type="GO" id="GO:0003855">
    <property type="term" value="F:3-dehydroquinate dehydratase activity"/>
    <property type="evidence" value="ECO:0007669"/>
    <property type="project" value="UniProtKB-UniRule"/>
</dbReference>
<keyword evidence="13" id="KW-1185">Reference proteome</keyword>
<dbReference type="CDD" id="cd00466">
    <property type="entry name" value="DHQase_II"/>
    <property type="match status" value="1"/>
</dbReference>
<dbReference type="PROSITE" id="PS01029">
    <property type="entry name" value="DEHYDROQUINASE_II"/>
    <property type="match status" value="1"/>
</dbReference>
<evidence type="ECO:0000256" key="9">
    <source>
        <dbReference type="PIRSR" id="PIRSR001399-1"/>
    </source>
</evidence>
<dbReference type="PANTHER" id="PTHR21272:SF3">
    <property type="entry name" value="CATABOLIC 3-DEHYDROQUINASE"/>
    <property type="match status" value="1"/>
</dbReference>
<comment type="similarity">
    <text evidence="4 8">Belongs to the type-II 3-dehydroquinase family.</text>
</comment>
<reference evidence="12 13" key="1">
    <citation type="submission" date="2016-10" db="EMBL/GenBank/DDBJ databases">
        <authorList>
            <person name="de Groot N.N."/>
        </authorList>
    </citation>
    <scope>NUCLEOTIDE SEQUENCE [LARGE SCALE GENOMIC DNA]</scope>
    <source>
        <strain evidence="12 13">DSM 23609</strain>
    </source>
</reference>
<evidence type="ECO:0000313" key="12">
    <source>
        <dbReference type="EMBL" id="SFF48210.1"/>
    </source>
</evidence>
<keyword evidence="8" id="KW-0028">Amino-acid biosynthesis</keyword>
<feature type="binding site" evidence="8 10">
    <location>
        <begin position="114"/>
        <end position="115"/>
    </location>
    <ligand>
        <name>substrate</name>
    </ligand>
</feature>
<dbReference type="GO" id="GO:0009073">
    <property type="term" value="P:aromatic amino acid family biosynthetic process"/>
    <property type="evidence" value="ECO:0007669"/>
    <property type="project" value="UniProtKB-KW"/>
</dbReference>
<accession>A0A1I2J2I6</accession>
<dbReference type="InterPro" id="IPR036441">
    <property type="entry name" value="DHquinase_II_sf"/>
</dbReference>
<dbReference type="PANTHER" id="PTHR21272">
    <property type="entry name" value="CATABOLIC 3-DEHYDROQUINASE"/>
    <property type="match status" value="1"/>
</dbReference>
<feature type="binding site" evidence="8 10">
    <location>
        <position position="93"/>
    </location>
    <ligand>
        <name>substrate</name>
    </ligand>
</feature>
<evidence type="ECO:0000256" key="7">
    <source>
        <dbReference type="ARBA" id="ARBA00023239"/>
    </source>
</evidence>
<evidence type="ECO:0000256" key="4">
    <source>
        <dbReference type="ARBA" id="ARBA00011037"/>
    </source>
</evidence>
<evidence type="ECO:0000256" key="2">
    <source>
        <dbReference type="ARBA" id="ARBA00003924"/>
    </source>
</evidence>
<feature type="active site" description="Proton donor" evidence="8 9">
    <location>
        <position position="113"/>
    </location>
</feature>
<dbReference type="EC" id="4.2.1.10" evidence="6 8"/>
<evidence type="ECO:0000256" key="10">
    <source>
        <dbReference type="PIRSR" id="PIRSR001399-2"/>
    </source>
</evidence>
<dbReference type="GO" id="GO:0008652">
    <property type="term" value="P:amino acid biosynthetic process"/>
    <property type="evidence" value="ECO:0007669"/>
    <property type="project" value="UniProtKB-KW"/>
</dbReference>
<dbReference type="NCBIfam" id="TIGR01088">
    <property type="entry name" value="aroQ"/>
    <property type="match status" value="1"/>
</dbReference>
<dbReference type="STRING" id="1076937.SAMN04488120_105116"/>
<dbReference type="InterPro" id="IPR001874">
    <property type="entry name" value="DHquinase_II"/>
</dbReference>
<feature type="binding site" evidence="8 10">
    <location>
        <position position="87"/>
    </location>
    <ligand>
        <name>substrate</name>
    </ligand>
</feature>
<dbReference type="NCBIfam" id="NF003807">
    <property type="entry name" value="PRK05395.1-4"/>
    <property type="match status" value="1"/>
</dbReference>
<evidence type="ECO:0000313" key="13">
    <source>
        <dbReference type="Proteomes" id="UP000199771"/>
    </source>
</evidence>
<evidence type="ECO:0000256" key="1">
    <source>
        <dbReference type="ARBA" id="ARBA00001864"/>
    </source>
</evidence>
<keyword evidence="7 8" id="KW-0456">Lyase</keyword>
<dbReference type="NCBIfam" id="NF003806">
    <property type="entry name" value="PRK05395.1-3"/>
    <property type="match status" value="1"/>
</dbReference>
<dbReference type="PIRSF" id="PIRSF001399">
    <property type="entry name" value="DHquinase_II"/>
    <property type="match status" value="1"/>
</dbReference>
<evidence type="ECO:0000256" key="11">
    <source>
        <dbReference type="PIRSR" id="PIRSR001399-3"/>
    </source>
</evidence>
<dbReference type="AlphaFoldDB" id="A0A1I2J2I6"/>
<feature type="binding site" evidence="8 10">
    <location>
        <position position="124"/>
    </location>
    <ligand>
        <name>substrate</name>
    </ligand>
</feature>
<keyword evidence="8" id="KW-0057">Aromatic amino acid biosynthesis</keyword>
<comment type="function">
    <text evidence="2 8">Catalyzes a trans-dehydration via an enolate intermediate.</text>
</comment>
<dbReference type="UniPathway" id="UPA00053">
    <property type="reaction ID" value="UER00086"/>
</dbReference>
<dbReference type="HAMAP" id="MF_00169">
    <property type="entry name" value="AroQ"/>
    <property type="match status" value="1"/>
</dbReference>
<dbReference type="GO" id="GO:0019631">
    <property type="term" value="P:quinate catabolic process"/>
    <property type="evidence" value="ECO:0007669"/>
    <property type="project" value="TreeGrafter"/>
</dbReference>
<evidence type="ECO:0000256" key="3">
    <source>
        <dbReference type="ARBA" id="ARBA00004902"/>
    </source>
</evidence>
<evidence type="ECO:0000256" key="5">
    <source>
        <dbReference type="ARBA" id="ARBA00011193"/>
    </source>
</evidence>
<feature type="site" description="Transition state stabilizer" evidence="8 11">
    <location>
        <position position="30"/>
    </location>
</feature>
<comment type="pathway">
    <text evidence="3 8">Metabolic intermediate biosynthesis; chorismate biosynthesis; chorismate from D-erythrose 4-phosphate and phosphoenolpyruvate: step 3/7.</text>
</comment>
<comment type="catalytic activity">
    <reaction evidence="1 8">
        <text>3-dehydroquinate = 3-dehydroshikimate + H2O</text>
        <dbReference type="Rhea" id="RHEA:21096"/>
        <dbReference type="ChEBI" id="CHEBI:15377"/>
        <dbReference type="ChEBI" id="CHEBI:16630"/>
        <dbReference type="ChEBI" id="CHEBI:32364"/>
        <dbReference type="EC" id="4.2.1.10"/>
    </reaction>
</comment>
<dbReference type="GO" id="GO:0009423">
    <property type="term" value="P:chorismate biosynthetic process"/>
    <property type="evidence" value="ECO:0007669"/>
    <property type="project" value="UniProtKB-UniRule"/>
</dbReference>
<comment type="subunit">
    <text evidence="5 8">Homododecamer.</text>
</comment>